<reference evidence="6" key="1">
    <citation type="submission" date="2023-12" db="EMBL/GenBank/DDBJ databases">
        <title>Genome assembly of Anisodus tanguticus.</title>
        <authorList>
            <person name="Wang Y.-J."/>
        </authorList>
    </citation>
    <scope>NUCLEOTIDE SEQUENCE</scope>
    <source>
        <strain evidence="6">KB-2021</strain>
        <tissue evidence="6">Leaf</tissue>
    </source>
</reference>
<keyword evidence="7" id="KW-1185">Reference proteome</keyword>
<keyword evidence="3" id="KW-0446">Lipid-binding</keyword>
<evidence type="ECO:0000256" key="4">
    <source>
        <dbReference type="SAM" id="SignalP"/>
    </source>
</evidence>
<dbReference type="InterPro" id="IPR036312">
    <property type="entry name" value="Bifun_inhib/LTP/seed_sf"/>
</dbReference>
<gene>
    <name evidence="6" type="ORF">RND71_022287</name>
</gene>
<dbReference type="GO" id="GO:0006869">
    <property type="term" value="P:lipid transport"/>
    <property type="evidence" value="ECO:0007669"/>
    <property type="project" value="InterPro"/>
</dbReference>
<feature type="signal peptide" evidence="4">
    <location>
        <begin position="1"/>
        <end position="24"/>
    </location>
</feature>
<keyword evidence="4" id="KW-0732">Signal</keyword>
<dbReference type="EMBL" id="JAVYJV010000011">
    <property type="protein sequence ID" value="KAK4360058.1"/>
    <property type="molecule type" value="Genomic_DNA"/>
</dbReference>
<protein>
    <recommendedName>
        <fullName evidence="5">Bifunctional inhibitor/plant lipid transfer protein/seed storage helical domain-containing protein</fullName>
    </recommendedName>
</protein>
<comment type="similarity">
    <text evidence="1">Belongs to the plant LTP family.</text>
</comment>
<dbReference type="Pfam" id="PF00234">
    <property type="entry name" value="Tryp_alpha_amyl"/>
    <property type="match status" value="1"/>
</dbReference>
<accession>A0AAE1RY78</accession>
<dbReference type="InterPro" id="IPR016140">
    <property type="entry name" value="Bifunc_inhib/LTP/seed_store"/>
</dbReference>
<dbReference type="CDD" id="cd01960">
    <property type="entry name" value="nsLTP1"/>
    <property type="match status" value="1"/>
</dbReference>
<organism evidence="6 7">
    <name type="scientific">Anisodus tanguticus</name>
    <dbReference type="NCBI Taxonomy" id="243964"/>
    <lineage>
        <taxon>Eukaryota</taxon>
        <taxon>Viridiplantae</taxon>
        <taxon>Streptophyta</taxon>
        <taxon>Embryophyta</taxon>
        <taxon>Tracheophyta</taxon>
        <taxon>Spermatophyta</taxon>
        <taxon>Magnoliopsida</taxon>
        <taxon>eudicotyledons</taxon>
        <taxon>Gunneridae</taxon>
        <taxon>Pentapetalae</taxon>
        <taxon>asterids</taxon>
        <taxon>lamiids</taxon>
        <taxon>Solanales</taxon>
        <taxon>Solanaceae</taxon>
        <taxon>Solanoideae</taxon>
        <taxon>Hyoscyameae</taxon>
        <taxon>Anisodus</taxon>
    </lineage>
</organism>
<dbReference type="PANTHER" id="PTHR33076">
    <property type="entry name" value="NON-SPECIFIC LIPID-TRANSFER PROTEIN 2-RELATED"/>
    <property type="match status" value="1"/>
</dbReference>
<dbReference type="GO" id="GO:0008289">
    <property type="term" value="F:lipid binding"/>
    <property type="evidence" value="ECO:0007669"/>
    <property type="project" value="UniProtKB-KW"/>
</dbReference>
<dbReference type="InterPro" id="IPR000528">
    <property type="entry name" value="Plant_nsLTP"/>
</dbReference>
<name>A0AAE1RY78_9SOLA</name>
<feature type="domain" description="Bifunctional inhibitor/plant lipid transfer protein/seed storage helical" evidence="5">
    <location>
        <begin position="28"/>
        <end position="113"/>
    </location>
</feature>
<evidence type="ECO:0000256" key="1">
    <source>
        <dbReference type="ARBA" id="ARBA00009748"/>
    </source>
</evidence>
<comment type="caution">
    <text evidence="6">The sequence shown here is derived from an EMBL/GenBank/DDBJ whole genome shotgun (WGS) entry which is preliminary data.</text>
</comment>
<evidence type="ECO:0000256" key="3">
    <source>
        <dbReference type="ARBA" id="ARBA00023121"/>
    </source>
</evidence>
<sequence>MGHSILVFVFVFLALIIAFSSVNGNDQCPNTIVKLLPCKGFLMGKGDISGHCCNGVKGLMKMVTSENDLKLQNMCECLKKEALAIGVIQERAKQIPQLCNINLSLPIDPNVDCKM</sequence>
<dbReference type="SUPFAM" id="SSF47699">
    <property type="entry name" value="Bifunctional inhibitor/lipid-transfer protein/seed storage 2S albumin"/>
    <property type="match status" value="1"/>
</dbReference>
<evidence type="ECO:0000313" key="6">
    <source>
        <dbReference type="EMBL" id="KAK4360058.1"/>
    </source>
</evidence>
<feature type="chain" id="PRO_5042075262" description="Bifunctional inhibitor/plant lipid transfer protein/seed storage helical domain-containing protein" evidence="4">
    <location>
        <begin position="25"/>
        <end position="115"/>
    </location>
</feature>
<evidence type="ECO:0000313" key="7">
    <source>
        <dbReference type="Proteomes" id="UP001291623"/>
    </source>
</evidence>
<keyword evidence="2" id="KW-0813">Transport</keyword>
<dbReference type="Gene3D" id="1.10.110.10">
    <property type="entry name" value="Plant lipid-transfer and hydrophobic proteins"/>
    <property type="match status" value="1"/>
</dbReference>
<dbReference type="Proteomes" id="UP001291623">
    <property type="component" value="Unassembled WGS sequence"/>
</dbReference>
<dbReference type="PRINTS" id="PR00382">
    <property type="entry name" value="LIPIDTRNSFER"/>
</dbReference>
<dbReference type="AlphaFoldDB" id="A0AAE1RY78"/>
<evidence type="ECO:0000259" key="5">
    <source>
        <dbReference type="Pfam" id="PF00234"/>
    </source>
</evidence>
<proteinExistence type="inferred from homology"/>
<evidence type="ECO:0000256" key="2">
    <source>
        <dbReference type="ARBA" id="ARBA00022448"/>
    </source>
</evidence>